<protein>
    <submittedName>
        <fullName evidence="2">Uncharacterized protein</fullName>
    </submittedName>
</protein>
<dbReference type="AlphaFoldDB" id="A0A0F9Y7L7"/>
<reference evidence="2" key="1">
    <citation type="journal article" date="2015" name="Nature">
        <title>Complex archaea that bridge the gap between prokaryotes and eukaryotes.</title>
        <authorList>
            <person name="Spang A."/>
            <person name="Saw J.H."/>
            <person name="Jorgensen S.L."/>
            <person name="Zaremba-Niedzwiedzka K."/>
            <person name="Martijn J."/>
            <person name="Lind A.E."/>
            <person name="van Eijk R."/>
            <person name="Schleper C."/>
            <person name="Guy L."/>
            <person name="Ettema T.J."/>
        </authorList>
    </citation>
    <scope>NUCLEOTIDE SEQUENCE</scope>
</reference>
<gene>
    <name evidence="2" type="ORF">LCGC14_0123820</name>
</gene>
<dbReference type="EMBL" id="LAZR01000039">
    <property type="protein sequence ID" value="KKO00609.1"/>
    <property type="molecule type" value="Genomic_DNA"/>
</dbReference>
<evidence type="ECO:0000256" key="1">
    <source>
        <dbReference type="SAM" id="Phobius"/>
    </source>
</evidence>
<evidence type="ECO:0000313" key="2">
    <source>
        <dbReference type="EMBL" id="KKO00609.1"/>
    </source>
</evidence>
<comment type="caution">
    <text evidence="2">The sequence shown here is derived from an EMBL/GenBank/DDBJ whole genome shotgun (WGS) entry which is preliminary data.</text>
</comment>
<keyword evidence="1" id="KW-1133">Transmembrane helix</keyword>
<keyword evidence="1" id="KW-0472">Membrane</keyword>
<sequence length="35" mass="4187">MLALFGGVIQLWQLIPLVILIGLIIFWVQYRKRQF</sequence>
<feature type="transmembrane region" description="Helical" evidence="1">
    <location>
        <begin position="12"/>
        <end position="30"/>
    </location>
</feature>
<organism evidence="2">
    <name type="scientific">marine sediment metagenome</name>
    <dbReference type="NCBI Taxonomy" id="412755"/>
    <lineage>
        <taxon>unclassified sequences</taxon>
        <taxon>metagenomes</taxon>
        <taxon>ecological metagenomes</taxon>
    </lineage>
</organism>
<name>A0A0F9Y7L7_9ZZZZ</name>
<proteinExistence type="predicted"/>
<keyword evidence="1" id="KW-0812">Transmembrane</keyword>
<accession>A0A0F9Y7L7</accession>